<feature type="transmembrane region" description="Helical" evidence="2">
    <location>
        <begin position="153"/>
        <end position="174"/>
    </location>
</feature>
<comment type="caution">
    <text evidence="3">The sequence shown here is derived from an EMBL/GenBank/DDBJ whole genome shotgun (WGS) entry which is preliminary data.</text>
</comment>
<feature type="transmembrane region" description="Helical" evidence="2">
    <location>
        <begin position="366"/>
        <end position="385"/>
    </location>
</feature>
<keyword evidence="2" id="KW-0812">Transmembrane</keyword>
<feature type="transmembrane region" description="Helical" evidence="2">
    <location>
        <begin position="109"/>
        <end position="132"/>
    </location>
</feature>
<sequence length="491" mass="56691">MLSCIPEKCVFRRVHTVIDVELELPKETSNENGSEISEPSVESREMPRKDGRAKRSYLEIWLNIFYFIGVSPFRVDYQRNLSSFCINKVSVIAQQNLRLNYFCKMVFEFFNTFQLASILIKTLAIMYSILNIRRVVWRLDNADLTQQQRASSCIGLVNQFCSLLLHLSLLRMSWFKQVDFQRLFKFQDCIDLDTRTNPIYWKCSLGTFLTILLCIVTVFISLLSSVGGLPIMSWIDTWTFSEILLYNEDVFVLSLKKFNESTQDNSTHGYFIKNADLETVIIGSTGIGMNFCKLIDTFYSHDCLLLCTISLWMSTKPLRDQLSLWESRRQENTDDELESQNLAEDLLKKHKELTLLSKQINTITNIFLPILSMTSMITMSYFMHTCVIRDWFFALYLALKLGKVCIAIYFAIKISNVAAACNSWFISEDVQSVLKLNAKEFQRQNAAMNQEPFGIGNGVFYIDTRYFLNGSHGSKKSQRAINTSKKMGGHK</sequence>
<dbReference type="EMBL" id="CAXLJM020000004">
    <property type="protein sequence ID" value="CAL8070325.1"/>
    <property type="molecule type" value="Genomic_DNA"/>
</dbReference>
<gene>
    <name evidence="3" type="ORF">ODALV1_LOCUS1184</name>
</gene>
<dbReference type="Proteomes" id="UP001642540">
    <property type="component" value="Unassembled WGS sequence"/>
</dbReference>
<feature type="region of interest" description="Disordered" evidence="1">
    <location>
        <begin position="29"/>
        <end position="48"/>
    </location>
</feature>
<keyword evidence="2" id="KW-1133">Transmembrane helix</keyword>
<organism evidence="3 4">
    <name type="scientific">Orchesella dallaii</name>
    <dbReference type="NCBI Taxonomy" id="48710"/>
    <lineage>
        <taxon>Eukaryota</taxon>
        <taxon>Metazoa</taxon>
        <taxon>Ecdysozoa</taxon>
        <taxon>Arthropoda</taxon>
        <taxon>Hexapoda</taxon>
        <taxon>Collembola</taxon>
        <taxon>Entomobryomorpha</taxon>
        <taxon>Entomobryoidea</taxon>
        <taxon>Orchesellidae</taxon>
        <taxon>Orchesellinae</taxon>
        <taxon>Orchesella</taxon>
    </lineage>
</organism>
<accession>A0ABP1PRW6</accession>
<reference evidence="3 4" key="1">
    <citation type="submission" date="2024-08" db="EMBL/GenBank/DDBJ databases">
        <authorList>
            <person name="Cucini C."/>
            <person name="Frati F."/>
        </authorList>
    </citation>
    <scope>NUCLEOTIDE SEQUENCE [LARGE SCALE GENOMIC DNA]</scope>
</reference>
<protein>
    <recommendedName>
        <fullName evidence="5">Gustatory receptor</fullName>
    </recommendedName>
</protein>
<evidence type="ECO:0000313" key="4">
    <source>
        <dbReference type="Proteomes" id="UP001642540"/>
    </source>
</evidence>
<keyword evidence="2" id="KW-0472">Membrane</keyword>
<feature type="region of interest" description="Disordered" evidence="1">
    <location>
        <begin position="472"/>
        <end position="491"/>
    </location>
</feature>
<feature type="transmembrane region" description="Helical" evidence="2">
    <location>
        <begin position="199"/>
        <end position="223"/>
    </location>
</feature>
<proteinExistence type="predicted"/>
<evidence type="ECO:0000256" key="1">
    <source>
        <dbReference type="SAM" id="MobiDB-lite"/>
    </source>
</evidence>
<name>A0ABP1PRW6_9HEXA</name>
<feature type="transmembrane region" description="Helical" evidence="2">
    <location>
        <begin position="56"/>
        <end position="73"/>
    </location>
</feature>
<evidence type="ECO:0008006" key="5">
    <source>
        <dbReference type="Google" id="ProtNLM"/>
    </source>
</evidence>
<evidence type="ECO:0000313" key="3">
    <source>
        <dbReference type="EMBL" id="CAL8070325.1"/>
    </source>
</evidence>
<feature type="transmembrane region" description="Helical" evidence="2">
    <location>
        <begin position="391"/>
        <end position="412"/>
    </location>
</feature>
<keyword evidence="4" id="KW-1185">Reference proteome</keyword>
<evidence type="ECO:0000256" key="2">
    <source>
        <dbReference type="SAM" id="Phobius"/>
    </source>
</evidence>